<dbReference type="SUPFAM" id="SSF81324">
    <property type="entry name" value="Voltage-gated potassium channels"/>
    <property type="match status" value="2"/>
</dbReference>
<dbReference type="GO" id="GO:0030322">
    <property type="term" value="P:stabilization of membrane potential"/>
    <property type="evidence" value="ECO:0007669"/>
    <property type="project" value="TreeGrafter"/>
</dbReference>
<feature type="transmembrane region" description="Helical" evidence="9">
    <location>
        <begin position="470"/>
        <end position="494"/>
    </location>
</feature>
<name>A0A8H8QW72_9HELO</name>
<feature type="compositionally biased region" description="Basic and acidic residues" evidence="8">
    <location>
        <begin position="760"/>
        <end position="771"/>
    </location>
</feature>
<dbReference type="GO" id="GO:0005886">
    <property type="term" value="C:plasma membrane"/>
    <property type="evidence" value="ECO:0007669"/>
    <property type="project" value="TreeGrafter"/>
</dbReference>
<keyword evidence="4 9" id="KW-1133">Transmembrane helix</keyword>
<accession>A0A8H8QW72</accession>
<feature type="compositionally biased region" description="Basic and acidic residues" evidence="8">
    <location>
        <begin position="802"/>
        <end position="816"/>
    </location>
</feature>
<keyword evidence="2" id="KW-0813">Transport</keyword>
<evidence type="ECO:0000256" key="2">
    <source>
        <dbReference type="ARBA" id="ARBA00022448"/>
    </source>
</evidence>
<gene>
    <name evidence="11" type="primary">TOK1_0</name>
    <name evidence="11" type="ORF">LHYA1_G008045</name>
</gene>
<feature type="transmembrane region" description="Helical" evidence="9">
    <location>
        <begin position="234"/>
        <end position="256"/>
    </location>
</feature>
<dbReference type="Gene3D" id="1.10.287.70">
    <property type="match status" value="2"/>
</dbReference>
<dbReference type="GO" id="GO:0022841">
    <property type="term" value="F:potassium ion leak channel activity"/>
    <property type="evidence" value="ECO:0007669"/>
    <property type="project" value="TreeGrafter"/>
</dbReference>
<feature type="transmembrane region" description="Helical" evidence="9">
    <location>
        <begin position="190"/>
        <end position="213"/>
    </location>
</feature>
<dbReference type="Proteomes" id="UP000431533">
    <property type="component" value="Unassembled WGS sequence"/>
</dbReference>
<feature type="compositionally biased region" description="Low complexity" evidence="8">
    <location>
        <begin position="826"/>
        <end position="836"/>
    </location>
</feature>
<dbReference type="AlphaFoldDB" id="A0A8H8QW72"/>
<feature type="region of interest" description="Disordered" evidence="8">
    <location>
        <begin position="603"/>
        <end position="631"/>
    </location>
</feature>
<feature type="transmembrane region" description="Helical" evidence="9">
    <location>
        <begin position="146"/>
        <end position="170"/>
    </location>
</feature>
<keyword evidence="3 9" id="KW-0812">Transmembrane</keyword>
<dbReference type="PANTHER" id="PTHR11003:SF342">
    <property type="entry name" value="OUTWARD-RECTIFIER POTASSIUM CHANNEL TOK1"/>
    <property type="match status" value="1"/>
</dbReference>
<dbReference type="PANTHER" id="PTHR11003">
    <property type="entry name" value="POTASSIUM CHANNEL, SUBFAMILY K"/>
    <property type="match status" value="1"/>
</dbReference>
<comment type="caution">
    <text evidence="11">The sequence shown here is derived from an EMBL/GenBank/DDBJ whole genome shotgun (WGS) entry which is preliminary data.</text>
</comment>
<evidence type="ECO:0000256" key="6">
    <source>
        <dbReference type="ARBA" id="ARBA00023136"/>
    </source>
</evidence>
<reference evidence="11 12" key="1">
    <citation type="submission" date="2018-05" db="EMBL/GenBank/DDBJ databases">
        <title>Genome sequencing and assembly of the regulated plant pathogen Lachnellula willkommii and related sister species for the development of diagnostic species identification markers.</title>
        <authorList>
            <person name="Giroux E."/>
            <person name="Bilodeau G."/>
        </authorList>
    </citation>
    <scope>NUCLEOTIDE SEQUENCE [LARGE SCALE GENOMIC DNA]</scope>
    <source>
        <strain evidence="11 12">CBS 185.66</strain>
    </source>
</reference>
<feature type="region of interest" description="Disordered" evidence="8">
    <location>
        <begin position="1"/>
        <end position="37"/>
    </location>
</feature>
<feature type="transmembrane region" description="Helical" evidence="9">
    <location>
        <begin position="285"/>
        <end position="303"/>
    </location>
</feature>
<keyword evidence="5" id="KW-0406">Ion transport</keyword>
<evidence type="ECO:0000256" key="5">
    <source>
        <dbReference type="ARBA" id="ARBA00023065"/>
    </source>
</evidence>
<evidence type="ECO:0000313" key="12">
    <source>
        <dbReference type="Proteomes" id="UP000431533"/>
    </source>
</evidence>
<dbReference type="RefSeq" id="XP_031002741.1">
    <property type="nucleotide sequence ID" value="XM_031152966.1"/>
</dbReference>
<evidence type="ECO:0000256" key="8">
    <source>
        <dbReference type="SAM" id="MobiDB-lite"/>
    </source>
</evidence>
<organism evidence="11 12">
    <name type="scientific">Lachnellula hyalina</name>
    <dbReference type="NCBI Taxonomy" id="1316788"/>
    <lineage>
        <taxon>Eukaryota</taxon>
        <taxon>Fungi</taxon>
        <taxon>Dikarya</taxon>
        <taxon>Ascomycota</taxon>
        <taxon>Pezizomycotina</taxon>
        <taxon>Leotiomycetes</taxon>
        <taxon>Helotiales</taxon>
        <taxon>Lachnaceae</taxon>
        <taxon>Lachnellula</taxon>
    </lineage>
</organism>
<keyword evidence="7 11" id="KW-0407">Ion channel</keyword>
<evidence type="ECO:0000256" key="4">
    <source>
        <dbReference type="ARBA" id="ARBA00022989"/>
    </source>
</evidence>
<dbReference type="InterPro" id="IPR013099">
    <property type="entry name" value="K_chnl_dom"/>
</dbReference>
<dbReference type="GO" id="GO:0015271">
    <property type="term" value="F:outward rectifier potassium channel activity"/>
    <property type="evidence" value="ECO:0007669"/>
    <property type="project" value="TreeGrafter"/>
</dbReference>
<dbReference type="FunFam" id="1.10.287.70:FF:000182">
    <property type="entry name" value="Outward-rectifier potassium channel TOK1"/>
    <property type="match status" value="1"/>
</dbReference>
<dbReference type="EMBL" id="QGMH01000153">
    <property type="protein sequence ID" value="TVY23953.1"/>
    <property type="molecule type" value="Genomic_DNA"/>
</dbReference>
<feature type="non-terminal residue" evidence="11">
    <location>
        <position position="1"/>
    </location>
</feature>
<feature type="transmembrane region" description="Helical" evidence="9">
    <location>
        <begin position="60"/>
        <end position="87"/>
    </location>
</feature>
<feature type="region of interest" description="Disordered" evidence="8">
    <location>
        <begin position="392"/>
        <end position="437"/>
    </location>
</feature>
<dbReference type="InterPro" id="IPR003280">
    <property type="entry name" value="2pore_dom_K_chnl"/>
</dbReference>
<feature type="transmembrane region" description="Helical" evidence="9">
    <location>
        <begin position="500"/>
        <end position="520"/>
    </location>
</feature>
<feature type="region of interest" description="Disordered" evidence="8">
    <location>
        <begin position="749"/>
        <end position="847"/>
    </location>
</feature>
<evidence type="ECO:0000256" key="7">
    <source>
        <dbReference type="ARBA" id="ARBA00023303"/>
    </source>
</evidence>
<evidence type="ECO:0000256" key="1">
    <source>
        <dbReference type="ARBA" id="ARBA00004141"/>
    </source>
</evidence>
<proteinExistence type="predicted"/>
<dbReference type="OrthoDB" id="297496at2759"/>
<protein>
    <submittedName>
        <fullName evidence="11">Outward-rectifier potassium channel</fullName>
    </submittedName>
</protein>
<feature type="transmembrane region" description="Helical" evidence="9">
    <location>
        <begin position="532"/>
        <end position="549"/>
    </location>
</feature>
<feature type="domain" description="Potassium channel" evidence="10">
    <location>
        <begin position="235"/>
        <end position="306"/>
    </location>
</feature>
<feature type="transmembrane region" description="Helical" evidence="9">
    <location>
        <begin position="118"/>
        <end position="139"/>
    </location>
</feature>
<evidence type="ECO:0000259" key="10">
    <source>
        <dbReference type="Pfam" id="PF07885"/>
    </source>
</evidence>
<sequence>MAENSGVATERSDDNALTSRFTDDINRSTSSSNTLEREDPITRVGRFKLRGKTDDLPQDWWFASTAIPLLAATLGPLANVLSIAALVSKWRVTLPDNGQLPEGTDDAGIDIPDPHWEIVLNAVSLGLGYFGNFCLLLNFTRRVRYIIALPATIISWYMATGILISIIVAMNKYVPPVRPGETYSQGFWHAIIAASLYLIGSMILMVNMLGYFLGHYPQHFELDDDQRTLILQTMMFFFWLAGGAAVFSKVCGWNYADALYFCDVTVLTVGFGDFVGNNNAGRGLVFPYSVGGIIFLGLMINSIRKFTLGMSKDKVIRKHQLKERQKTYGRSVTSEKELRERLGLPPRRDPVLDVRRSSFALTRRSSSVASLKNRRESLEQYGHFDIHGRSITFHEKKKPTGGGGRGGAGRRHKSQPALSRDAKMQQRAAGRGPQSRRAYKREKLLMLKEEKDRFDAMRDIQARTHKFEQYFALSMSALAFSILWCVGAVVFMVAERRIQNMSYFESLYFCYVSLLTIGYGDFSPKSNAGKPFFVVWSLIAIPTMTILISDMGDTVVSAINRGTFTVADWTVMPKEGIWRDFLESHPKLRSWLERKTKERQAKKRVEHGFELQNPDEESTLEGNGHGNNPLTLENLAEERPEATEHELARKLALAIKRTANDLRVDHAKRYTYEEWVEFTRLIKFSSMSPQEVEREEDEEGLVEWDWIGEDSPMLADVTESEWVLDRLCESLNRYTRKQAAKAKQLTLQVDNKDSHHHHGHGDENHYDHPEYPAHPGRRHPNTNSPVLSRGPSGDIEVLPLNKARERNKYKDKEPERIININRQLPSTSGSGESSGTAVNDGDEITML</sequence>
<feature type="domain" description="Potassium channel" evidence="10">
    <location>
        <begin position="481"/>
        <end position="555"/>
    </location>
</feature>
<evidence type="ECO:0000256" key="9">
    <source>
        <dbReference type="SAM" id="Phobius"/>
    </source>
</evidence>
<comment type="subcellular location">
    <subcellularLocation>
        <location evidence="1">Membrane</location>
        <topology evidence="1">Multi-pass membrane protein</topology>
    </subcellularLocation>
</comment>
<keyword evidence="6 9" id="KW-0472">Membrane</keyword>
<evidence type="ECO:0000313" key="11">
    <source>
        <dbReference type="EMBL" id="TVY23953.1"/>
    </source>
</evidence>
<dbReference type="Pfam" id="PF07885">
    <property type="entry name" value="Ion_trans_2"/>
    <property type="match status" value="2"/>
</dbReference>
<evidence type="ECO:0000256" key="3">
    <source>
        <dbReference type="ARBA" id="ARBA00022692"/>
    </source>
</evidence>
<dbReference type="FunFam" id="1.10.287.70:FF:000170">
    <property type="entry name" value="Outward-rectifier potassium channel TOK1"/>
    <property type="match status" value="1"/>
</dbReference>
<dbReference type="GeneID" id="41988243"/>
<keyword evidence="12" id="KW-1185">Reference proteome</keyword>